<dbReference type="PANTHER" id="PTHR12606:SF155">
    <property type="entry name" value="OS04G0316900 PROTEIN"/>
    <property type="match status" value="1"/>
</dbReference>
<dbReference type="STRING" id="39947.A0A0N7KIU0"/>
<dbReference type="InterPro" id="IPR038765">
    <property type="entry name" value="Papain-like_cys_pep_sf"/>
</dbReference>
<evidence type="ECO:0000313" key="7">
    <source>
        <dbReference type="EMBL" id="BAS88553.1"/>
    </source>
</evidence>
<name>A0A0N7KIU0_ORYSJ</name>
<dbReference type="GO" id="GO:0006508">
    <property type="term" value="P:proteolysis"/>
    <property type="evidence" value="ECO:0007669"/>
    <property type="project" value="UniProtKB-KW"/>
</dbReference>
<dbReference type="InParanoid" id="A0A0N7KIU0"/>
<evidence type="ECO:0000256" key="3">
    <source>
        <dbReference type="ARBA" id="ARBA00022801"/>
    </source>
</evidence>
<reference evidence="8" key="1">
    <citation type="journal article" date="2005" name="Nature">
        <title>The map-based sequence of the rice genome.</title>
        <authorList>
            <consortium name="International rice genome sequencing project (IRGSP)"/>
            <person name="Matsumoto T."/>
            <person name="Wu J."/>
            <person name="Kanamori H."/>
            <person name="Katayose Y."/>
            <person name="Fujisawa M."/>
            <person name="Namiki N."/>
            <person name="Mizuno H."/>
            <person name="Yamamoto K."/>
            <person name="Antonio B.A."/>
            <person name="Baba T."/>
            <person name="Sakata K."/>
            <person name="Nagamura Y."/>
            <person name="Aoki H."/>
            <person name="Arikawa K."/>
            <person name="Arita K."/>
            <person name="Bito T."/>
            <person name="Chiden Y."/>
            <person name="Fujitsuka N."/>
            <person name="Fukunaka R."/>
            <person name="Hamada M."/>
            <person name="Harada C."/>
            <person name="Hayashi A."/>
            <person name="Hijishita S."/>
            <person name="Honda M."/>
            <person name="Hosokawa S."/>
            <person name="Ichikawa Y."/>
            <person name="Idonuma A."/>
            <person name="Iijima M."/>
            <person name="Ikeda M."/>
            <person name="Ikeno M."/>
            <person name="Ito K."/>
            <person name="Ito S."/>
            <person name="Ito T."/>
            <person name="Ito Y."/>
            <person name="Ito Y."/>
            <person name="Iwabuchi A."/>
            <person name="Kamiya K."/>
            <person name="Karasawa W."/>
            <person name="Kurita K."/>
            <person name="Katagiri S."/>
            <person name="Kikuta A."/>
            <person name="Kobayashi H."/>
            <person name="Kobayashi N."/>
            <person name="Machita K."/>
            <person name="Maehara T."/>
            <person name="Masukawa M."/>
            <person name="Mizubayashi T."/>
            <person name="Mukai Y."/>
            <person name="Nagasaki H."/>
            <person name="Nagata Y."/>
            <person name="Naito S."/>
            <person name="Nakashima M."/>
            <person name="Nakama Y."/>
            <person name="Nakamichi Y."/>
            <person name="Nakamura M."/>
            <person name="Meguro A."/>
            <person name="Negishi M."/>
            <person name="Ohta I."/>
            <person name="Ohta T."/>
            <person name="Okamoto M."/>
            <person name="Ono N."/>
            <person name="Saji S."/>
            <person name="Sakaguchi M."/>
            <person name="Sakai K."/>
            <person name="Shibata M."/>
            <person name="Shimokawa T."/>
            <person name="Song J."/>
            <person name="Takazaki Y."/>
            <person name="Terasawa K."/>
            <person name="Tsugane M."/>
            <person name="Tsuji K."/>
            <person name="Ueda S."/>
            <person name="Waki K."/>
            <person name="Yamagata H."/>
            <person name="Yamamoto M."/>
            <person name="Yamamoto S."/>
            <person name="Yamane H."/>
            <person name="Yoshiki S."/>
            <person name="Yoshihara R."/>
            <person name="Yukawa K."/>
            <person name="Zhong H."/>
            <person name="Yano M."/>
            <person name="Yuan Q."/>
            <person name="Ouyang S."/>
            <person name="Liu J."/>
            <person name="Jones K.M."/>
            <person name="Gansberger K."/>
            <person name="Moffat K."/>
            <person name="Hill J."/>
            <person name="Bera J."/>
            <person name="Fadrosh D."/>
            <person name="Jin S."/>
            <person name="Johri S."/>
            <person name="Kim M."/>
            <person name="Overton L."/>
            <person name="Reardon M."/>
            <person name="Tsitrin T."/>
            <person name="Vuong H."/>
            <person name="Weaver B."/>
            <person name="Ciecko A."/>
            <person name="Tallon L."/>
            <person name="Jackson J."/>
            <person name="Pai G."/>
            <person name="Aken S.V."/>
            <person name="Utterback T."/>
            <person name="Reidmuller S."/>
            <person name="Feldblyum T."/>
            <person name="Hsiao J."/>
            <person name="Zismann V."/>
            <person name="Iobst S."/>
            <person name="de Vazeille A.R."/>
            <person name="Buell C.R."/>
            <person name="Ying K."/>
            <person name="Li Y."/>
            <person name="Lu T."/>
            <person name="Huang Y."/>
            <person name="Zhao Q."/>
            <person name="Feng Q."/>
            <person name="Zhang L."/>
            <person name="Zhu J."/>
            <person name="Weng Q."/>
            <person name="Mu J."/>
            <person name="Lu Y."/>
            <person name="Fan D."/>
            <person name="Liu Y."/>
            <person name="Guan J."/>
            <person name="Zhang Y."/>
            <person name="Yu S."/>
            <person name="Liu X."/>
            <person name="Zhang Y."/>
            <person name="Hong G."/>
            <person name="Han B."/>
            <person name="Choisne N."/>
            <person name="Demange N."/>
            <person name="Orjeda G."/>
            <person name="Samain S."/>
            <person name="Cattolico L."/>
            <person name="Pelletier E."/>
            <person name="Couloux A."/>
            <person name="Segurens B."/>
            <person name="Wincker P."/>
            <person name="D'Hont A."/>
            <person name="Scarpelli C."/>
            <person name="Weissenbach J."/>
            <person name="Salanoubat M."/>
            <person name="Quetier F."/>
            <person name="Yu Y."/>
            <person name="Kim H.R."/>
            <person name="Rambo T."/>
            <person name="Currie J."/>
            <person name="Collura K."/>
            <person name="Luo M."/>
            <person name="Yang T."/>
            <person name="Ammiraju J.S.S."/>
            <person name="Engler F."/>
            <person name="Soderlund C."/>
            <person name="Wing R.A."/>
            <person name="Palmer L.E."/>
            <person name="de la Bastide M."/>
            <person name="Spiegel L."/>
            <person name="Nascimento L."/>
            <person name="Zutavern T."/>
            <person name="O'Shaughnessy A."/>
            <person name="Dike S."/>
            <person name="Dedhia N."/>
            <person name="Preston R."/>
            <person name="Balija V."/>
            <person name="McCombie W.R."/>
            <person name="Chow T."/>
            <person name="Chen H."/>
            <person name="Chung M."/>
            <person name="Chen C."/>
            <person name="Shaw J."/>
            <person name="Wu H."/>
            <person name="Hsiao K."/>
            <person name="Chao Y."/>
            <person name="Chu M."/>
            <person name="Cheng C."/>
            <person name="Hour A."/>
            <person name="Lee P."/>
            <person name="Lin S."/>
            <person name="Lin Y."/>
            <person name="Liou J."/>
            <person name="Liu S."/>
            <person name="Hsing Y."/>
            <person name="Raghuvanshi S."/>
            <person name="Mohanty A."/>
            <person name="Bharti A.K."/>
            <person name="Gaur A."/>
            <person name="Gupta V."/>
            <person name="Kumar D."/>
            <person name="Ravi V."/>
            <person name="Vij S."/>
            <person name="Kapur A."/>
            <person name="Khurana P."/>
            <person name="Khurana P."/>
            <person name="Khurana J.P."/>
            <person name="Tyagi A.K."/>
            <person name="Gaikwad K."/>
            <person name="Singh A."/>
            <person name="Dalal V."/>
            <person name="Srivastava S."/>
            <person name="Dixit A."/>
            <person name="Pal A.K."/>
            <person name="Ghazi I.A."/>
            <person name="Yadav M."/>
            <person name="Pandit A."/>
            <person name="Bhargava A."/>
            <person name="Sureshbabu K."/>
            <person name="Batra K."/>
            <person name="Sharma T.R."/>
            <person name="Mohapatra T."/>
            <person name="Singh N.K."/>
            <person name="Messing J."/>
            <person name="Nelson A.B."/>
            <person name="Fuks G."/>
            <person name="Kavchok S."/>
            <person name="Keizer G."/>
            <person name="Linton E."/>
            <person name="Llaca V."/>
            <person name="Song R."/>
            <person name="Tanyolac B."/>
            <person name="Young S."/>
            <person name="Ho-Il K."/>
            <person name="Hahn J.H."/>
            <person name="Sangsakoo G."/>
            <person name="Vanavichit A."/>
            <person name="de Mattos Luiz.A.T."/>
            <person name="Zimmer P.D."/>
            <person name="Malone G."/>
            <person name="Dellagostin O."/>
            <person name="de Oliveira A.C."/>
            <person name="Bevan M."/>
            <person name="Bancroft I."/>
            <person name="Minx P."/>
            <person name="Cordum H."/>
            <person name="Wilson R."/>
            <person name="Cheng Z."/>
            <person name="Jin W."/>
            <person name="Jiang J."/>
            <person name="Leong S.A."/>
            <person name="Iwama H."/>
            <person name="Gojobori T."/>
            <person name="Itoh T."/>
            <person name="Niimura Y."/>
            <person name="Fujii Y."/>
            <person name="Habara T."/>
            <person name="Sakai H."/>
            <person name="Sato Y."/>
            <person name="Wilson G."/>
            <person name="Kumar K."/>
            <person name="McCouch S."/>
            <person name="Juretic N."/>
            <person name="Hoen D."/>
            <person name="Wright S."/>
            <person name="Bruskiewich R."/>
            <person name="Bureau T."/>
            <person name="Miyao A."/>
            <person name="Hirochika H."/>
            <person name="Nishikawa T."/>
            <person name="Kadowaki K."/>
            <person name="Sugiura M."/>
            <person name="Burr B."/>
            <person name="Sasaki T."/>
        </authorList>
    </citation>
    <scope>NUCLEOTIDE SEQUENCE [LARGE SCALE GENOMIC DNA]</scope>
    <source>
        <strain evidence="8">cv. Nipponbare</strain>
    </source>
</reference>
<feature type="compositionally biased region" description="Polar residues" evidence="5">
    <location>
        <begin position="14"/>
        <end position="69"/>
    </location>
</feature>
<evidence type="ECO:0000259" key="6">
    <source>
        <dbReference type="PROSITE" id="PS50600"/>
    </source>
</evidence>
<dbReference type="EMBL" id="AP014960">
    <property type="protein sequence ID" value="BAS88553.1"/>
    <property type="molecule type" value="Genomic_DNA"/>
</dbReference>
<accession>A0A0N7KIU0</accession>
<dbReference type="Gene3D" id="3.40.395.10">
    <property type="entry name" value="Adenoviral Proteinase, Chain A"/>
    <property type="match status" value="1"/>
</dbReference>
<dbReference type="Proteomes" id="UP000059680">
    <property type="component" value="Chromosome 4"/>
</dbReference>
<evidence type="ECO:0000256" key="2">
    <source>
        <dbReference type="ARBA" id="ARBA00022670"/>
    </source>
</evidence>
<evidence type="ECO:0000256" key="4">
    <source>
        <dbReference type="ARBA" id="ARBA00022807"/>
    </source>
</evidence>
<reference evidence="7 8" key="3">
    <citation type="journal article" date="2013" name="Rice">
        <title>Improvement of the Oryza sativa Nipponbare reference genome using next generation sequence and optical map data.</title>
        <authorList>
            <person name="Kawahara Y."/>
            <person name="de la Bastide M."/>
            <person name="Hamilton J.P."/>
            <person name="Kanamori H."/>
            <person name="McCombie W.R."/>
            <person name="Ouyang S."/>
            <person name="Schwartz D.C."/>
            <person name="Tanaka T."/>
            <person name="Wu J."/>
            <person name="Zhou S."/>
            <person name="Childs K.L."/>
            <person name="Davidson R.M."/>
            <person name="Lin H."/>
            <person name="Quesada-Ocampo L."/>
            <person name="Vaillancourt B."/>
            <person name="Sakai H."/>
            <person name="Lee S.S."/>
            <person name="Kim J."/>
            <person name="Numa H."/>
            <person name="Itoh T."/>
            <person name="Buell C.R."/>
            <person name="Matsumoto T."/>
        </authorList>
    </citation>
    <scope>NUCLEOTIDE SEQUENCE [LARGE SCALE GENOMIC DNA]</scope>
    <source>
        <strain evidence="8">cv. Nipponbare</strain>
    </source>
</reference>
<evidence type="ECO:0000256" key="1">
    <source>
        <dbReference type="ARBA" id="ARBA00005234"/>
    </source>
</evidence>
<dbReference type="FunCoup" id="A0A0N7KIU0">
    <property type="interactions" value="67"/>
</dbReference>
<keyword evidence="3" id="KW-0378">Hydrolase</keyword>
<dbReference type="GO" id="GO:0016929">
    <property type="term" value="F:deSUMOylase activity"/>
    <property type="evidence" value="ECO:0000318"/>
    <property type="project" value="GO_Central"/>
</dbReference>
<sequence length="517" mass="58069">MGGSLVSIKKLADRQQSPVTTSATTHPTGSPITMSAATDPTGSPITTSAATHPTRSPMTTSAVNHPTGDSSAARSRASKTSKDDSTCTVSDDPVVTGVIDAFQSPPILQKTAVTGLQTQILLSLGDLSSQICETQKMLIKMAHDNTEFQENMNDRMTNVEHIQQLQLQQVTDITHGEQHFPRKRYIEVEYPSTIGKRVRGVNGRAVVSNKKFDCYKRCLVDGNDDFDFVCTTDETRIALRILCAKPTETIIHIDDVVLTKADLVCLVQTYPYDNYEKNISTKIIKAFVKHFGQSRSIKRHKHMYHAYLETPSVVSMLIKYGYYDGVELGNTDENMYKSAGVSYVNNDMIFLPIRTSIDHWYVAVLDCTRKEVCVLDSMDTTEDDLKELKFLMKGIRKCVRLVLDDKIVENPLWDDYNVQAWKIRIRYNLPNKKDRTSSGLYSIKFMELWTGDSLSKQFYQEDIDSYRRKLAAILYMSPSNKLRNNICSTSNGNGTDGGTRAADLNEDILNMSEIHGD</sequence>
<dbReference type="GO" id="GO:0005634">
    <property type="term" value="C:nucleus"/>
    <property type="evidence" value="ECO:0000318"/>
    <property type="project" value="GO_Central"/>
</dbReference>
<dbReference type="Pfam" id="PF02902">
    <property type="entry name" value="Peptidase_C48"/>
    <property type="match status" value="1"/>
</dbReference>
<dbReference type="PANTHER" id="PTHR12606">
    <property type="entry name" value="SENTRIN/SUMO-SPECIFIC PROTEASE"/>
    <property type="match status" value="1"/>
</dbReference>
<feature type="domain" description="Ubiquitin-like protease family profile" evidence="6">
    <location>
        <begin position="256"/>
        <end position="449"/>
    </location>
</feature>
<evidence type="ECO:0000256" key="5">
    <source>
        <dbReference type="SAM" id="MobiDB-lite"/>
    </source>
</evidence>
<dbReference type="AlphaFoldDB" id="A0A0N7KIU0"/>
<reference evidence="7 8" key="2">
    <citation type="journal article" date="2013" name="Plant Cell Physiol.">
        <title>Rice Annotation Project Database (RAP-DB): an integrative and interactive database for rice genomics.</title>
        <authorList>
            <person name="Sakai H."/>
            <person name="Lee S.S."/>
            <person name="Tanaka T."/>
            <person name="Numa H."/>
            <person name="Kim J."/>
            <person name="Kawahara Y."/>
            <person name="Wakimoto H."/>
            <person name="Yang C.C."/>
            <person name="Iwamoto M."/>
            <person name="Abe T."/>
            <person name="Yamada Y."/>
            <person name="Muto A."/>
            <person name="Inokuchi H."/>
            <person name="Ikemura T."/>
            <person name="Matsumoto T."/>
            <person name="Sasaki T."/>
            <person name="Itoh T."/>
        </authorList>
    </citation>
    <scope>NUCLEOTIDE SEQUENCE [LARGE SCALE GENOMIC DNA]</scope>
    <source>
        <strain evidence="8">cv. Nipponbare</strain>
    </source>
</reference>
<evidence type="ECO:0000313" key="8">
    <source>
        <dbReference type="Proteomes" id="UP000059680"/>
    </source>
</evidence>
<dbReference type="InterPro" id="IPR003653">
    <property type="entry name" value="Peptidase_C48_C"/>
</dbReference>
<dbReference type="GO" id="GO:0016926">
    <property type="term" value="P:protein desumoylation"/>
    <property type="evidence" value="ECO:0000318"/>
    <property type="project" value="GO_Central"/>
</dbReference>
<comment type="similarity">
    <text evidence="1">Belongs to the peptidase C48 family.</text>
</comment>
<dbReference type="PaxDb" id="39947-A0A0N7KIU0"/>
<keyword evidence="8" id="KW-1185">Reference proteome</keyword>
<dbReference type="SUPFAM" id="SSF54001">
    <property type="entry name" value="Cysteine proteinases"/>
    <property type="match status" value="1"/>
</dbReference>
<gene>
    <name evidence="7" type="ordered locus">Os04g0316900</name>
    <name evidence="7" type="ORF">OSNPB_040316900</name>
</gene>
<protein>
    <submittedName>
        <fullName evidence="7">Os04g0316900 protein</fullName>
    </submittedName>
</protein>
<dbReference type="PROSITE" id="PS50600">
    <property type="entry name" value="ULP_PROTEASE"/>
    <property type="match status" value="1"/>
</dbReference>
<keyword evidence="4" id="KW-0788">Thiol protease</keyword>
<keyword evidence="2" id="KW-0645">Protease</keyword>
<organism evidence="7 8">
    <name type="scientific">Oryza sativa subsp. japonica</name>
    <name type="common">Rice</name>
    <dbReference type="NCBI Taxonomy" id="39947"/>
    <lineage>
        <taxon>Eukaryota</taxon>
        <taxon>Viridiplantae</taxon>
        <taxon>Streptophyta</taxon>
        <taxon>Embryophyta</taxon>
        <taxon>Tracheophyta</taxon>
        <taxon>Spermatophyta</taxon>
        <taxon>Magnoliopsida</taxon>
        <taxon>Liliopsida</taxon>
        <taxon>Poales</taxon>
        <taxon>Poaceae</taxon>
        <taxon>BOP clade</taxon>
        <taxon>Oryzoideae</taxon>
        <taxon>Oryzeae</taxon>
        <taxon>Oryzinae</taxon>
        <taxon>Oryza</taxon>
        <taxon>Oryza sativa</taxon>
    </lineage>
</organism>
<feature type="region of interest" description="Disordered" evidence="5">
    <location>
        <begin position="1"/>
        <end position="90"/>
    </location>
</feature>
<proteinExistence type="inferred from homology"/>